<evidence type="ECO:0000313" key="4">
    <source>
        <dbReference type="EMBL" id="EJK73322.1"/>
    </source>
</evidence>
<evidence type="ECO:0000313" key="5">
    <source>
        <dbReference type="Proteomes" id="UP000266841"/>
    </source>
</evidence>
<dbReference type="Proteomes" id="UP000266841">
    <property type="component" value="Unassembled WGS sequence"/>
</dbReference>
<dbReference type="OrthoDB" id="26525at2759"/>
<evidence type="ECO:0000256" key="1">
    <source>
        <dbReference type="ARBA" id="ARBA00022737"/>
    </source>
</evidence>
<feature type="domain" description="EF-hand" evidence="3">
    <location>
        <begin position="187"/>
        <end position="222"/>
    </location>
</feature>
<feature type="domain" description="EF-hand" evidence="3">
    <location>
        <begin position="53"/>
        <end position="88"/>
    </location>
</feature>
<name>K0TN99_THAOC</name>
<accession>K0TN99</accession>
<feature type="domain" description="EF-hand" evidence="3">
    <location>
        <begin position="316"/>
        <end position="351"/>
    </location>
</feature>
<dbReference type="Pfam" id="PF13202">
    <property type="entry name" value="EF-hand_5"/>
    <property type="match status" value="1"/>
</dbReference>
<dbReference type="PROSITE" id="PS00018">
    <property type="entry name" value="EF_HAND_1"/>
    <property type="match status" value="2"/>
</dbReference>
<dbReference type="eggNOG" id="KOG0027">
    <property type="taxonomic scope" value="Eukaryota"/>
</dbReference>
<gene>
    <name evidence="4" type="ORF">THAOC_05060</name>
</gene>
<comment type="caution">
    <text evidence="4">The sequence shown here is derived from an EMBL/GenBank/DDBJ whole genome shotgun (WGS) entry which is preliminary data.</text>
</comment>
<dbReference type="PANTHER" id="PTHR23050">
    <property type="entry name" value="CALCIUM BINDING PROTEIN"/>
    <property type="match status" value="1"/>
</dbReference>
<dbReference type="OMA" id="FTRIIMR"/>
<reference evidence="4 5" key="1">
    <citation type="journal article" date="2012" name="Genome Biol.">
        <title>Genome and low-iron response of an oceanic diatom adapted to chronic iron limitation.</title>
        <authorList>
            <person name="Lommer M."/>
            <person name="Specht M."/>
            <person name="Roy A.S."/>
            <person name="Kraemer L."/>
            <person name="Andreson R."/>
            <person name="Gutowska M.A."/>
            <person name="Wolf J."/>
            <person name="Bergner S.V."/>
            <person name="Schilhabel M.B."/>
            <person name="Klostermeier U.C."/>
            <person name="Beiko R.G."/>
            <person name="Rosenstiel P."/>
            <person name="Hippler M."/>
            <person name="Laroche J."/>
        </authorList>
    </citation>
    <scope>NUCLEOTIDE SEQUENCE [LARGE SCALE GENOMIC DNA]</scope>
    <source>
        <strain evidence="4 5">CCMP1005</strain>
    </source>
</reference>
<dbReference type="Gene3D" id="1.10.238.10">
    <property type="entry name" value="EF-hand"/>
    <property type="match status" value="3"/>
</dbReference>
<dbReference type="InterPro" id="IPR011992">
    <property type="entry name" value="EF-hand-dom_pair"/>
</dbReference>
<feature type="domain" description="EF-hand" evidence="3">
    <location>
        <begin position="225"/>
        <end position="260"/>
    </location>
</feature>
<dbReference type="SUPFAM" id="SSF47473">
    <property type="entry name" value="EF-hand"/>
    <property type="match status" value="2"/>
</dbReference>
<dbReference type="InterPro" id="IPR050145">
    <property type="entry name" value="Centrin_CML-like"/>
</dbReference>
<sequence>MAEGNPKRGSLSSKDEFHEKVLSALQLAKTELESRGEKANFIRIIMRFNKIKAVFDRLKAIHARCDTSGDGLVDTEELTSAMTELFNEGRAEGREPIKQAVVMRTLSLSEVEKQGVEKKSGKHPFVGWHSVRCYGNSSNTLDYPSTLELDVKQFIVMCAVGFILAEEDAKLTTFGGMLGSGDQAYRRAMSDVVTAYLSFDREGKGYFTAEEFKGFMTYSKRADVASSFFSEERWAELDVTGDGKVEFEEFVYAFSKWVSADDEAAAEDDDASVNRTKNELTPRMTLALQLARAKMEKQGMNVNFTRIIMRFPKISKVFDRIKTSHDKYDLNKDGKVQLQELSDSMLELMNAKGHVDEEADADLKHIENLFMLSDLDHHGMEKGLDVKEFIVFCAVGFILAEAGGKSSKQMLEVEASESDQEYRAAMMDIVYAYLTFDKEAKGYFTSDEMHDSISSCGSKDSARLLTPERWTELDIDYSGRVDFEEFVYAFSKWVTECESTLGKED</sequence>
<keyword evidence="2" id="KW-0106">Calcium</keyword>
<dbReference type="GO" id="GO:0005509">
    <property type="term" value="F:calcium ion binding"/>
    <property type="evidence" value="ECO:0007669"/>
    <property type="project" value="InterPro"/>
</dbReference>
<dbReference type="InterPro" id="IPR002048">
    <property type="entry name" value="EF_hand_dom"/>
</dbReference>
<proteinExistence type="predicted"/>
<keyword evidence="1" id="KW-0677">Repeat</keyword>
<keyword evidence="5" id="KW-1185">Reference proteome</keyword>
<dbReference type="SMART" id="SM00054">
    <property type="entry name" value="EFh"/>
    <property type="match status" value="5"/>
</dbReference>
<feature type="domain" description="EF-hand" evidence="3">
    <location>
        <begin position="468"/>
        <end position="496"/>
    </location>
</feature>
<dbReference type="EMBL" id="AGNL01004601">
    <property type="protein sequence ID" value="EJK73322.1"/>
    <property type="molecule type" value="Genomic_DNA"/>
</dbReference>
<dbReference type="InterPro" id="IPR018247">
    <property type="entry name" value="EF_Hand_1_Ca_BS"/>
</dbReference>
<organism evidence="4 5">
    <name type="scientific">Thalassiosira oceanica</name>
    <name type="common">Marine diatom</name>
    <dbReference type="NCBI Taxonomy" id="159749"/>
    <lineage>
        <taxon>Eukaryota</taxon>
        <taxon>Sar</taxon>
        <taxon>Stramenopiles</taxon>
        <taxon>Ochrophyta</taxon>
        <taxon>Bacillariophyta</taxon>
        <taxon>Coscinodiscophyceae</taxon>
        <taxon>Thalassiosirophycidae</taxon>
        <taxon>Thalassiosirales</taxon>
        <taxon>Thalassiosiraceae</taxon>
        <taxon>Thalassiosira</taxon>
    </lineage>
</organism>
<dbReference type="PROSITE" id="PS50222">
    <property type="entry name" value="EF_HAND_2"/>
    <property type="match status" value="5"/>
</dbReference>
<evidence type="ECO:0000256" key="2">
    <source>
        <dbReference type="ARBA" id="ARBA00022837"/>
    </source>
</evidence>
<protein>
    <recommendedName>
        <fullName evidence="3">EF-hand domain-containing protein</fullName>
    </recommendedName>
</protein>
<dbReference type="AlphaFoldDB" id="K0TN99"/>
<evidence type="ECO:0000259" key="3">
    <source>
        <dbReference type="PROSITE" id="PS50222"/>
    </source>
</evidence>